<sequence length="111" mass="13244">MSQNFRLFVVILHLTPNKRMTACFHRGVCRWRKWSWSVYWAPRNSAVVDSAGPPSDTANIQKEIKQQKIETYQISEKKKTFMLLEFRRRAPWFFGIQHMTSCSWVPRDIPL</sequence>
<dbReference type="Proteomes" id="UP000887013">
    <property type="component" value="Unassembled WGS sequence"/>
</dbReference>
<evidence type="ECO:0000313" key="1">
    <source>
        <dbReference type="EMBL" id="GFT34932.1"/>
    </source>
</evidence>
<reference evidence="1" key="1">
    <citation type="submission" date="2020-08" db="EMBL/GenBank/DDBJ databases">
        <title>Multicomponent nature underlies the extraordinary mechanical properties of spider dragline silk.</title>
        <authorList>
            <person name="Kono N."/>
            <person name="Nakamura H."/>
            <person name="Mori M."/>
            <person name="Yoshida Y."/>
            <person name="Ohtoshi R."/>
            <person name="Malay A.D."/>
            <person name="Moran D.A.P."/>
            <person name="Tomita M."/>
            <person name="Numata K."/>
            <person name="Arakawa K."/>
        </authorList>
    </citation>
    <scope>NUCLEOTIDE SEQUENCE</scope>
</reference>
<keyword evidence="2" id="KW-1185">Reference proteome</keyword>
<gene>
    <name evidence="1" type="ORF">NPIL_463751</name>
</gene>
<dbReference type="AlphaFoldDB" id="A0A8X6TQ70"/>
<name>A0A8X6TQ70_NEPPI</name>
<accession>A0A8X6TQ70</accession>
<organism evidence="1 2">
    <name type="scientific">Nephila pilipes</name>
    <name type="common">Giant wood spider</name>
    <name type="synonym">Nephila maculata</name>
    <dbReference type="NCBI Taxonomy" id="299642"/>
    <lineage>
        <taxon>Eukaryota</taxon>
        <taxon>Metazoa</taxon>
        <taxon>Ecdysozoa</taxon>
        <taxon>Arthropoda</taxon>
        <taxon>Chelicerata</taxon>
        <taxon>Arachnida</taxon>
        <taxon>Araneae</taxon>
        <taxon>Araneomorphae</taxon>
        <taxon>Entelegynae</taxon>
        <taxon>Araneoidea</taxon>
        <taxon>Nephilidae</taxon>
        <taxon>Nephila</taxon>
    </lineage>
</organism>
<proteinExistence type="predicted"/>
<comment type="caution">
    <text evidence="1">The sequence shown here is derived from an EMBL/GenBank/DDBJ whole genome shotgun (WGS) entry which is preliminary data.</text>
</comment>
<dbReference type="EMBL" id="BMAW01108614">
    <property type="protein sequence ID" value="GFT34932.1"/>
    <property type="molecule type" value="Genomic_DNA"/>
</dbReference>
<protein>
    <submittedName>
        <fullName evidence="1">Uncharacterized protein</fullName>
    </submittedName>
</protein>
<evidence type="ECO:0000313" key="2">
    <source>
        <dbReference type="Proteomes" id="UP000887013"/>
    </source>
</evidence>